<comment type="similarity">
    <text evidence="5 6">Belongs to the TAF10 family.</text>
</comment>
<dbReference type="AlphaFoldDB" id="A0A9P0H1M4"/>
<reference evidence="7" key="1">
    <citation type="submission" date="2022-01" db="EMBL/GenBank/DDBJ databases">
        <authorList>
            <person name="King R."/>
        </authorList>
    </citation>
    <scope>NUCLEOTIDE SEQUENCE</scope>
</reference>
<dbReference type="PIRSF" id="PIRSF017246">
    <property type="entry name" value="TFIID_TAF10"/>
    <property type="match status" value="1"/>
</dbReference>
<dbReference type="InterPro" id="IPR003923">
    <property type="entry name" value="TAF10"/>
</dbReference>
<sequence length="141" mass="15076">MSIPGTSANHANGQDTKPTITMSAGQMVSNQSSSIGGQQLIDFLPSLEDYTPTIPDAVTGSFLNSAGFASTDPRVVRLISLAAQKFLSDVANDALQHCKVRTSNQSSKSKSKDRTYTLTMDDLTPALAEHGITVRKPPYFV</sequence>
<dbReference type="OrthoDB" id="154356at2759"/>
<keyword evidence="8" id="KW-1185">Reference proteome</keyword>
<dbReference type="GO" id="GO:0000124">
    <property type="term" value="C:SAGA complex"/>
    <property type="evidence" value="ECO:0007669"/>
    <property type="project" value="TreeGrafter"/>
</dbReference>
<comment type="subcellular location">
    <subcellularLocation>
        <location evidence="1 6">Nucleus</location>
    </subcellularLocation>
</comment>
<evidence type="ECO:0000256" key="2">
    <source>
        <dbReference type="ARBA" id="ARBA00023015"/>
    </source>
</evidence>
<keyword evidence="3 6" id="KW-0804">Transcription</keyword>
<evidence type="ECO:0000256" key="1">
    <source>
        <dbReference type="ARBA" id="ARBA00004123"/>
    </source>
</evidence>
<proteinExistence type="inferred from homology"/>
<dbReference type="GO" id="GO:0006367">
    <property type="term" value="P:transcription initiation at RNA polymerase II promoter"/>
    <property type="evidence" value="ECO:0007669"/>
    <property type="project" value="TreeGrafter"/>
</dbReference>
<dbReference type="Proteomes" id="UP001152798">
    <property type="component" value="Chromosome 1"/>
</dbReference>
<keyword evidence="2 6" id="KW-0805">Transcription regulation</keyword>
<dbReference type="Pfam" id="PF03540">
    <property type="entry name" value="TAF10"/>
    <property type="match status" value="1"/>
</dbReference>
<evidence type="ECO:0000256" key="4">
    <source>
        <dbReference type="ARBA" id="ARBA00023242"/>
    </source>
</evidence>
<evidence type="ECO:0000256" key="5">
    <source>
        <dbReference type="ARBA" id="ARBA00025730"/>
    </source>
</evidence>
<dbReference type="PANTHER" id="PTHR21242">
    <property type="entry name" value="TRANSCRIPTION INITIATION FACTOR TFIID SUBUNIT 10"/>
    <property type="match status" value="1"/>
</dbReference>
<evidence type="ECO:0000313" key="7">
    <source>
        <dbReference type="EMBL" id="CAH1391546.1"/>
    </source>
</evidence>
<dbReference type="GO" id="GO:0016251">
    <property type="term" value="F:RNA polymerase II general transcription initiation factor activity"/>
    <property type="evidence" value="ECO:0007669"/>
    <property type="project" value="TreeGrafter"/>
</dbReference>
<keyword evidence="4 6" id="KW-0539">Nucleus</keyword>
<evidence type="ECO:0000256" key="3">
    <source>
        <dbReference type="ARBA" id="ARBA00023163"/>
    </source>
</evidence>
<dbReference type="EMBL" id="OV725077">
    <property type="protein sequence ID" value="CAH1391546.1"/>
    <property type="molecule type" value="Genomic_DNA"/>
</dbReference>
<protein>
    <recommendedName>
        <fullName evidence="6">Transcription initiation factor TFIID subunit 10</fullName>
    </recommendedName>
</protein>
<comment type="function">
    <text evidence="6">The TFIID basal transcription factor complex plays a major role in the initiation of RNA polymerase II (Pol II)-dependent transcription.</text>
</comment>
<organism evidence="7 8">
    <name type="scientific">Nezara viridula</name>
    <name type="common">Southern green stink bug</name>
    <name type="synonym">Cimex viridulus</name>
    <dbReference type="NCBI Taxonomy" id="85310"/>
    <lineage>
        <taxon>Eukaryota</taxon>
        <taxon>Metazoa</taxon>
        <taxon>Ecdysozoa</taxon>
        <taxon>Arthropoda</taxon>
        <taxon>Hexapoda</taxon>
        <taxon>Insecta</taxon>
        <taxon>Pterygota</taxon>
        <taxon>Neoptera</taxon>
        <taxon>Paraneoptera</taxon>
        <taxon>Hemiptera</taxon>
        <taxon>Heteroptera</taxon>
        <taxon>Panheteroptera</taxon>
        <taxon>Pentatomomorpha</taxon>
        <taxon>Pentatomoidea</taxon>
        <taxon>Pentatomidae</taxon>
        <taxon>Pentatominae</taxon>
        <taxon>Nezara</taxon>
    </lineage>
</organism>
<accession>A0A9P0H1M4</accession>
<dbReference type="GO" id="GO:0005669">
    <property type="term" value="C:transcription factor TFIID complex"/>
    <property type="evidence" value="ECO:0007669"/>
    <property type="project" value="TreeGrafter"/>
</dbReference>
<dbReference type="GO" id="GO:1990841">
    <property type="term" value="F:promoter-specific chromatin binding"/>
    <property type="evidence" value="ECO:0007669"/>
    <property type="project" value="TreeGrafter"/>
</dbReference>
<dbReference type="CDD" id="cd07982">
    <property type="entry name" value="HFD_TAF10"/>
    <property type="match status" value="1"/>
</dbReference>
<evidence type="ECO:0000256" key="6">
    <source>
        <dbReference type="PIRNR" id="PIRNR017246"/>
    </source>
</evidence>
<evidence type="ECO:0000313" key="8">
    <source>
        <dbReference type="Proteomes" id="UP001152798"/>
    </source>
</evidence>
<dbReference type="PANTHER" id="PTHR21242:SF0">
    <property type="entry name" value="TRANSCRIPTION INITIATION FACTOR TFIID SUBUNIT 10"/>
    <property type="match status" value="1"/>
</dbReference>
<name>A0A9P0H1M4_NEZVI</name>
<gene>
    <name evidence="7" type="ORF">NEZAVI_LOCUS2548</name>
</gene>
<dbReference type="PRINTS" id="PR01443">
    <property type="entry name" value="TFIID30KDSUB"/>
</dbReference>